<dbReference type="PANTHER" id="PTHR23284:SF0">
    <property type="entry name" value="PROLACTIN REGULATORY ELEMENT-BINDING PROTEIN"/>
    <property type="match status" value="1"/>
</dbReference>
<feature type="region of interest" description="Disordered" evidence="11">
    <location>
        <begin position="654"/>
        <end position="767"/>
    </location>
</feature>
<dbReference type="GO" id="GO:0000139">
    <property type="term" value="C:Golgi membrane"/>
    <property type="evidence" value="ECO:0007669"/>
    <property type="project" value="UniProtKB-SubCell"/>
</dbReference>
<dbReference type="Gene3D" id="2.130.10.10">
    <property type="entry name" value="YVTN repeat-like/Quinoprotein amine dehydrogenase"/>
    <property type="match status" value="1"/>
</dbReference>
<dbReference type="GO" id="GO:0006888">
    <property type="term" value="P:endoplasmic reticulum to Golgi vesicle-mediated transport"/>
    <property type="evidence" value="ECO:0007669"/>
    <property type="project" value="UniProtKB-UniRule"/>
</dbReference>
<dbReference type="GO" id="GO:0005085">
    <property type="term" value="F:guanyl-nucleotide exchange factor activity"/>
    <property type="evidence" value="ECO:0007669"/>
    <property type="project" value="InterPro"/>
</dbReference>
<evidence type="ECO:0000256" key="2">
    <source>
        <dbReference type="ARBA" id="ARBA00022574"/>
    </source>
</evidence>
<dbReference type="SMART" id="SM00320">
    <property type="entry name" value="WD40"/>
    <property type="match status" value="2"/>
</dbReference>
<feature type="compositionally biased region" description="Polar residues" evidence="11">
    <location>
        <begin position="702"/>
        <end position="713"/>
    </location>
</feature>
<dbReference type="InterPro" id="IPR001680">
    <property type="entry name" value="WD40_rpt"/>
</dbReference>
<reference evidence="12 13" key="1">
    <citation type="journal article" date="2011" name="Proc. Natl. Acad. Sci. U.S.A.">
        <title>Evolutionary erosion of yeast sex chromosomes by mating-type switching accidents.</title>
        <authorList>
            <person name="Gordon J.L."/>
            <person name="Armisen D."/>
            <person name="Proux-Wera E."/>
            <person name="Oheigeartaigh S.S."/>
            <person name="Byrne K.P."/>
            <person name="Wolfe K.H."/>
        </authorList>
    </citation>
    <scope>NUCLEOTIDE SEQUENCE [LARGE SCALE GENOMIC DNA]</scope>
    <source>
        <strain evidence="13">ATCC MYA-139 / BCRC 22969 / CBS 8797 / CCRC 22969 / KCTC 17520 / NBRC 10181 / NCYC 3082</strain>
    </source>
</reference>
<dbReference type="InterPro" id="IPR015943">
    <property type="entry name" value="WD40/YVTN_repeat-like_dom_sf"/>
</dbReference>
<organism evidence="12 13">
    <name type="scientific">Huiozyma naganishii (strain ATCC MYA-139 / BCRC 22969 / CBS 8797 / KCTC 17520 / NBRC 10181 / NCYC 3082 / Yp74L-3)</name>
    <name type="common">Yeast</name>
    <name type="synonym">Kazachstania naganishii</name>
    <dbReference type="NCBI Taxonomy" id="1071383"/>
    <lineage>
        <taxon>Eukaryota</taxon>
        <taxon>Fungi</taxon>
        <taxon>Dikarya</taxon>
        <taxon>Ascomycota</taxon>
        <taxon>Saccharomycotina</taxon>
        <taxon>Saccharomycetes</taxon>
        <taxon>Saccharomycetales</taxon>
        <taxon>Saccharomycetaceae</taxon>
        <taxon>Huiozyma</taxon>
    </lineage>
</organism>
<comment type="subcellular location">
    <subcellularLocation>
        <location evidence="10">Endoplasmic reticulum membrane</location>
        <topology evidence="10">Single-pass type II membrane protein</topology>
    </subcellularLocation>
    <subcellularLocation>
        <location evidence="10">Golgi apparatus membrane</location>
        <topology evidence="10">Single-pass type II membrane protein</topology>
    </subcellularLocation>
</comment>
<dbReference type="eggNOG" id="KOG0771">
    <property type="taxonomic scope" value="Eukaryota"/>
</dbReference>
<evidence type="ECO:0000256" key="6">
    <source>
        <dbReference type="ARBA" id="ARBA00022892"/>
    </source>
</evidence>
<accession>J7SAD7</accession>
<dbReference type="RefSeq" id="XP_022466316.1">
    <property type="nucleotide sequence ID" value="XM_022609973.1"/>
</dbReference>
<keyword evidence="13" id="KW-1185">Reference proteome</keyword>
<dbReference type="OMA" id="RTIWIDG"/>
<keyword evidence="4 10" id="KW-0677">Repeat</keyword>
<keyword evidence="7 10" id="KW-0653">Protein transport</keyword>
<name>J7SAD7_HUIN7</name>
<proteinExistence type="inferred from homology"/>
<dbReference type="STRING" id="1071383.J7SAD7"/>
<evidence type="ECO:0000256" key="1">
    <source>
        <dbReference type="ARBA" id="ARBA00022448"/>
    </source>
</evidence>
<keyword evidence="8" id="KW-1133">Transmembrane helix</keyword>
<feature type="region of interest" description="Disordered" evidence="11">
    <location>
        <begin position="509"/>
        <end position="538"/>
    </location>
</feature>
<dbReference type="GO" id="GO:0005789">
    <property type="term" value="C:endoplasmic reticulum membrane"/>
    <property type="evidence" value="ECO:0007669"/>
    <property type="project" value="UniProtKB-SubCell"/>
</dbReference>
<keyword evidence="3" id="KW-0812">Transmembrane</keyword>
<feature type="compositionally biased region" description="Low complexity" evidence="11">
    <location>
        <begin position="518"/>
        <end position="531"/>
    </location>
</feature>
<dbReference type="GO" id="GO:0003400">
    <property type="term" value="P:regulation of COPII vesicle coating"/>
    <property type="evidence" value="ECO:0007669"/>
    <property type="project" value="UniProtKB-UniRule"/>
</dbReference>
<feature type="compositionally biased region" description="Polar residues" evidence="11">
    <location>
        <begin position="728"/>
        <end position="738"/>
    </location>
</feature>
<feature type="compositionally biased region" description="Polar residues" evidence="11">
    <location>
        <begin position="753"/>
        <end position="767"/>
    </location>
</feature>
<feature type="compositionally biased region" description="Polar residues" evidence="11">
    <location>
        <begin position="827"/>
        <end position="846"/>
    </location>
</feature>
<keyword evidence="5 10" id="KW-0256">Endoplasmic reticulum</keyword>
<evidence type="ECO:0000256" key="8">
    <source>
        <dbReference type="ARBA" id="ARBA00022989"/>
    </source>
</evidence>
<comment type="function">
    <text evidence="10">Guanine nucleotide-exchange factor (GEF) required for the formation or budding of transport vesicles from the ER.</text>
</comment>
<feature type="region of interest" description="Disordered" evidence="11">
    <location>
        <begin position="825"/>
        <end position="857"/>
    </location>
</feature>
<feature type="compositionally biased region" description="Low complexity" evidence="11">
    <location>
        <begin position="741"/>
        <end position="752"/>
    </location>
</feature>
<evidence type="ECO:0000256" key="7">
    <source>
        <dbReference type="ARBA" id="ARBA00022927"/>
    </source>
</evidence>
<reference evidence="13" key="2">
    <citation type="submission" date="2012-08" db="EMBL/GenBank/DDBJ databases">
        <title>Genome sequence of Kazachstania naganishii.</title>
        <authorList>
            <person name="Gordon J.L."/>
            <person name="Armisen D."/>
            <person name="Proux-Wera E."/>
            <person name="OhEigeartaigh S.S."/>
            <person name="Byrne K.P."/>
            <person name="Wolfe K.H."/>
        </authorList>
    </citation>
    <scope>NUCLEOTIDE SEQUENCE [LARGE SCALE GENOMIC DNA]</scope>
    <source>
        <strain evidence="13">ATCC MYA-139 / BCRC 22969 / CBS 8797 / CCRC 22969 / KCTC 17520 / NBRC 10181 / NCYC 3082</strain>
    </source>
</reference>
<evidence type="ECO:0000313" key="12">
    <source>
        <dbReference type="EMBL" id="CCK72071.1"/>
    </source>
</evidence>
<keyword evidence="6" id="KW-0931">ER-Golgi transport</keyword>
<keyword evidence="9" id="KW-0472">Membrane</keyword>
<dbReference type="GeneID" id="34527814"/>
<keyword evidence="2 10" id="KW-0853">WD repeat</keyword>
<keyword evidence="1 10" id="KW-0813">Transport</keyword>
<dbReference type="Pfam" id="PF00400">
    <property type="entry name" value="WD40"/>
    <property type="match status" value="1"/>
</dbReference>
<dbReference type="PANTHER" id="PTHR23284">
    <property type="entry name" value="PROLACTIN REGULATORY ELEMENT BINDING PROTEIN"/>
    <property type="match status" value="1"/>
</dbReference>
<gene>
    <name evidence="12" type="primary">KNAG0I02870</name>
    <name evidence="12" type="ordered locus">KNAG_0I02870</name>
</gene>
<dbReference type="AlphaFoldDB" id="J7SAD7"/>
<sequence>MKFASADYSVGYPMYGATFLSDDVLLVTGGGDADSGSPLTKLTALRVDLKKKKVMKRFREITLEQKDNSATALDSAFVAHGGAVTNLILLGCNETVPLGEPNHHLRKFFFENAHLKYESCADFNRSSELSEYTKLVRLCKDGSVAAIASSKLPTTVRIIDPVTMVERYEIETGRDVRDLCFSPDGKVVAYVTETSLEVISIVTGRFIIRKTDFDANQILSKVNFLNNDTILVAASLIKDKLGVVLSVVSIKSKEVSILKSKTIKGNFKGITSMDVDNKGELAVLAVSGSSLLVIKLKDLSTLKVFKSVHQLEITKVRFSPNSRMIATVSPDKNVHLVVIPEGLAKSTSFGHKLLKVLLNLFFAIGIVAVSYFVHKYDLHSKSYKYLNEKYFTKPDVSGYFHMNDRMTTTTDIFDDIIRINTLTRPVDTPSHYTRQYHDAYSRVESVIHSAIPTLGPQTTSEVYTASSTSSKSSFSPIVRYQSDLTKVVLSSQATKSSLLTQSEIRISSTEKRDTLPKTSSPVQTMSSSSETVTSAQKLTESQTVLENIKRSVPSASVDPAVKGKELKTITVDGVVYEVMAVKETVQEGEHLTTAGGLISTTSLIATSSTSLTKPSSSHILETSRVESSNSLHAISAKSSFTIYEEFMSSSKSSLTSSVNSPAVSTTSQSSSADVDSKPSTPASSSSLAQELTSKDIPVLSSHYPQSSRSTTLTVLEKSENSDGGLNVLPTTSDSNTISEAPLQTTPTLTNTLKGNSEPDSTLVTHDSVTTTPMSAPVVLTRETTAPSSASMDSTLSSAQESKSVVEPEVSSHLSDDTLQGIQVLDTPHQTTTSTDVTLDKSGSNDKQILEESSNESHNIATDSILDIVEEKEPYVTTEIPAVITREVTNSFTLTSVITSISESENSFTPDILETGSNTIDVKTSESDFVPTASDTDEGWVVVSTRGIPATSLEAHGSFDAEEKPVFATSLGVALVSTDISAAPTSIASPENTTKALTSKTKPTPDFTYMPSETAGLDQGEVLETYVQTVSTENLVDEQPFVGSEPAIETTLF</sequence>
<protein>
    <recommendedName>
        <fullName evidence="10">Guanine nucleotide-exchange factor SEC12</fullName>
    </recommendedName>
</protein>
<evidence type="ECO:0000256" key="10">
    <source>
        <dbReference type="RuleBase" id="RU369019"/>
    </source>
</evidence>
<dbReference type="EMBL" id="HE978322">
    <property type="protein sequence ID" value="CCK72071.1"/>
    <property type="molecule type" value="Genomic_DNA"/>
</dbReference>
<evidence type="ECO:0000256" key="9">
    <source>
        <dbReference type="ARBA" id="ARBA00023136"/>
    </source>
</evidence>
<feature type="compositionally biased region" description="Low complexity" evidence="11">
    <location>
        <begin position="654"/>
        <end position="686"/>
    </location>
</feature>
<dbReference type="InterPro" id="IPR045260">
    <property type="entry name" value="Sec12-like"/>
</dbReference>
<dbReference type="Proteomes" id="UP000006310">
    <property type="component" value="Chromosome 9"/>
</dbReference>
<dbReference type="GO" id="GO:0015031">
    <property type="term" value="P:protein transport"/>
    <property type="evidence" value="ECO:0007669"/>
    <property type="project" value="UniProtKB-KW"/>
</dbReference>
<evidence type="ECO:0000256" key="11">
    <source>
        <dbReference type="SAM" id="MobiDB-lite"/>
    </source>
</evidence>
<evidence type="ECO:0000256" key="3">
    <source>
        <dbReference type="ARBA" id="ARBA00022692"/>
    </source>
</evidence>
<dbReference type="OrthoDB" id="2013972at2759"/>
<dbReference type="SUPFAM" id="SSF69322">
    <property type="entry name" value="Tricorn protease domain 2"/>
    <property type="match status" value="1"/>
</dbReference>
<dbReference type="HOGENOM" id="CLU_290710_0_0_1"/>
<evidence type="ECO:0000256" key="5">
    <source>
        <dbReference type="ARBA" id="ARBA00022824"/>
    </source>
</evidence>
<evidence type="ECO:0000313" key="13">
    <source>
        <dbReference type="Proteomes" id="UP000006310"/>
    </source>
</evidence>
<evidence type="ECO:0000256" key="4">
    <source>
        <dbReference type="ARBA" id="ARBA00022737"/>
    </source>
</evidence>
<dbReference type="KEGG" id="kng:KNAG_0I02870"/>
<comment type="similarity">
    <text evidence="10">Belongs to the WD repeat SEC12 family.</text>
</comment>